<dbReference type="AlphaFoldDB" id="A0A2J6TXB1"/>
<dbReference type="Gene3D" id="1.20.1720.10">
    <property type="entry name" value="Multidrug resistance protein D"/>
    <property type="match status" value="1"/>
</dbReference>
<keyword evidence="3 6" id="KW-0812">Transmembrane</keyword>
<feature type="transmembrane region" description="Helical" evidence="6">
    <location>
        <begin position="449"/>
        <end position="466"/>
    </location>
</feature>
<feature type="transmembrane region" description="Helical" evidence="6">
    <location>
        <begin position="326"/>
        <end position="344"/>
    </location>
</feature>
<feature type="transmembrane region" description="Helical" evidence="6">
    <location>
        <begin position="289"/>
        <end position="306"/>
    </location>
</feature>
<evidence type="ECO:0000256" key="6">
    <source>
        <dbReference type="SAM" id="Phobius"/>
    </source>
</evidence>
<evidence type="ECO:0000259" key="7">
    <source>
        <dbReference type="PROSITE" id="PS50850"/>
    </source>
</evidence>
<feature type="domain" description="Major facilitator superfamily (MFS) profile" evidence="7">
    <location>
        <begin position="41"/>
        <end position="549"/>
    </location>
</feature>
<evidence type="ECO:0000313" key="8">
    <source>
        <dbReference type="EMBL" id="PMD67645.1"/>
    </source>
</evidence>
<reference evidence="8 9" key="1">
    <citation type="submission" date="2016-04" db="EMBL/GenBank/DDBJ databases">
        <title>A degradative enzymes factory behind the ericoid mycorrhizal symbiosis.</title>
        <authorList>
            <consortium name="DOE Joint Genome Institute"/>
            <person name="Martino E."/>
            <person name="Morin E."/>
            <person name="Grelet G."/>
            <person name="Kuo A."/>
            <person name="Kohler A."/>
            <person name="Daghino S."/>
            <person name="Barry K."/>
            <person name="Choi C."/>
            <person name="Cichocki N."/>
            <person name="Clum A."/>
            <person name="Copeland A."/>
            <person name="Hainaut M."/>
            <person name="Haridas S."/>
            <person name="Labutti K."/>
            <person name="Lindquist E."/>
            <person name="Lipzen A."/>
            <person name="Khouja H.-R."/>
            <person name="Murat C."/>
            <person name="Ohm R."/>
            <person name="Olson A."/>
            <person name="Spatafora J."/>
            <person name="Veneault-Fourrey C."/>
            <person name="Henrissat B."/>
            <person name="Grigoriev I."/>
            <person name="Martin F."/>
            <person name="Perotto S."/>
        </authorList>
    </citation>
    <scope>NUCLEOTIDE SEQUENCE [LARGE SCALE GENOMIC DNA]</scope>
    <source>
        <strain evidence="8 9">E</strain>
    </source>
</reference>
<keyword evidence="9" id="KW-1185">Reference proteome</keyword>
<dbReference type="PANTHER" id="PTHR23502:SF151">
    <property type="entry name" value="MAJOR FACILITATOR SUPERFAMILY (MFS) PROFILE DOMAIN-CONTAINING PROTEIN"/>
    <property type="match status" value="1"/>
</dbReference>
<evidence type="ECO:0000256" key="1">
    <source>
        <dbReference type="ARBA" id="ARBA00004141"/>
    </source>
</evidence>
<dbReference type="InterPro" id="IPR011701">
    <property type="entry name" value="MFS"/>
</dbReference>
<proteinExistence type="predicted"/>
<dbReference type="InterPro" id="IPR036259">
    <property type="entry name" value="MFS_trans_sf"/>
</dbReference>
<feature type="transmembrane region" description="Helical" evidence="6">
    <location>
        <begin position="195"/>
        <end position="215"/>
    </location>
</feature>
<dbReference type="OrthoDB" id="2441642at2759"/>
<feature type="transmembrane region" description="Helical" evidence="6">
    <location>
        <begin position="405"/>
        <end position="428"/>
    </location>
</feature>
<feature type="transmembrane region" description="Helical" evidence="6">
    <location>
        <begin position="107"/>
        <end position="124"/>
    </location>
</feature>
<keyword evidence="5 6" id="KW-0472">Membrane</keyword>
<feature type="transmembrane region" description="Helical" evidence="6">
    <location>
        <begin position="76"/>
        <end position="95"/>
    </location>
</feature>
<dbReference type="PANTHER" id="PTHR23502">
    <property type="entry name" value="MAJOR FACILITATOR SUPERFAMILY"/>
    <property type="match status" value="1"/>
</dbReference>
<dbReference type="Proteomes" id="UP000235371">
    <property type="component" value="Unassembled WGS sequence"/>
</dbReference>
<dbReference type="GO" id="GO:0022857">
    <property type="term" value="F:transmembrane transporter activity"/>
    <property type="evidence" value="ECO:0007669"/>
    <property type="project" value="InterPro"/>
</dbReference>
<dbReference type="SUPFAM" id="SSF103473">
    <property type="entry name" value="MFS general substrate transporter"/>
    <property type="match status" value="1"/>
</dbReference>
<feature type="transmembrane region" description="Helical" evidence="6">
    <location>
        <begin position="40"/>
        <end position="60"/>
    </location>
</feature>
<evidence type="ECO:0000313" key="9">
    <source>
        <dbReference type="Proteomes" id="UP000235371"/>
    </source>
</evidence>
<protein>
    <submittedName>
        <fullName evidence="8">Putative major facilitator superfamily transporter</fullName>
    </submittedName>
</protein>
<dbReference type="FunFam" id="1.20.1720.10:FF:000009">
    <property type="entry name" value="MFS multidrug transporter"/>
    <property type="match status" value="1"/>
</dbReference>
<comment type="subcellular location">
    <subcellularLocation>
        <location evidence="1">Membrane</location>
        <topology evidence="1">Multi-pass membrane protein</topology>
    </subcellularLocation>
</comment>
<feature type="transmembrane region" description="Helical" evidence="6">
    <location>
        <begin position="381"/>
        <end position="399"/>
    </location>
</feature>
<sequence length="549" mass="59783">MTENASASGEVGGIARKSSPDGGIVATTPYSMFPRSQKRWITLIVGVAMMFSPLSANIYLPSLPLLQRDMDTSPQLINLTVTAYVILQGIAPAFFGELSDKIGRRPVYIISFGIYVAANTGLAIQNRYAALLLLRMLQSLGASATVAIGYGVVADIATPAERGRVLGPAMVATNLGPILGPVIGGPLADKAGWRWVFWFLTILGSAFLLIVLLFLPESGRSVVGNGSIPARRWNRHWMSYISGRPTRKWAGEEVEAVGLEKDSQPLAKRVKALLPNPWKSLRLLFQKDTFLVLSISAMFYMTYYIVQASIPELLERIYGFDETTVGLCYFAIGFGVVIGGYVNGKCMDFNYKATAKIIGFKIDKVAGDNLRKFPIERARSRFVIIYVLLHTACLAGYGWSLHQKIHVACPLVLQFGLGFLATCIVQTFNTLLVDIHRNTPSTAAASGNIARCALAAGGVAVMQPLLDRLGEGVFFSVLGCVSGVLGWGLIFTIRQYGMAWRGTRENKQILPDVELEECKRGSGTGLDDGQVHEIQSCENKPLEVCIKTN</sequence>
<dbReference type="FunCoup" id="A0A2J6TXB1">
    <property type="interactions" value="101"/>
</dbReference>
<dbReference type="Pfam" id="PF07690">
    <property type="entry name" value="MFS_1"/>
    <property type="match status" value="1"/>
</dbReference>
<feature type="transmembrane region" description="Helical" evidence="6">
    <location>
        <begin position="165"/>
        <end position="183"/>
    </location>
</feature>
<evidence type="ECO:0000256" key="3">
    <source>
        <dbReference type="ARBA" id="ARBA00022692"/>
    </source>
</evidence>
<feature type="transmembrane region" description="Helical" evidence="6">
    <location>
        <begin position="130"/>
        <end position="153"/>
    </location>
</feature>
<dbReference type="GO" id="GO:0005886">
    <property type="term" value="C:plasma membrane"/>
    <property type="evidence" value="ECO:0007669"/>
    <property type="project" value="TreeGrafter"/>
</dbReference>
<dbReference type="PROSITE" id="PS50850">
    <property type="entry name" value="MFS"/>
    <property type="match status" value="1"/>
</dbReference>
<evidence type="ECO:0000256" key="4">
    <source>
        <dbReference type="ARBA" id="ARBA00022989"/>
    </source>
</evidence>
<dbReference type="Gene3D" id="1.20.1250.20">
    <property type="entry name" value="MFS general substrate transporter like domains"/>
    <property type="match status" value="1"/>
</dbReference>
<dbReference type="GeneID" id="36585733"/>
<organism evidence="8 9">
    <name type="scientific">Hyaloscypha bicolor E</name>
    <dbReference type="NCBI Taxonomy" id="1095630"/>
    <lineage>
        <taxon>Eukaryota</taxon>
        <taxon>Fungi</taxon>
        <taxon>Dikarya</taxon>
        <taxon>Ascomycota</taxon>
        <taxon>Pezizomycotina</taxon>
        <taxon>Leotiomycetes</taxon>
        <taxon>Helotiales</taxon>
        <taxon>Hyaloscyphaceae</taxon>
        <taxon>Hyaloscypha</taxon>
        <taxon>Hyaloscypha bicolor</taxon>
    </lineage>
</organism>
<dbReference type="InParanoid" id="A0A2J6TXB1"/>
<feature type="transmembrane region" description="Helical" evidence="6">
    <location>
        <begin position="472"/>
        <end position="493"/>
    </location>
</feature>
<evidence type="ECO:0000256" key="2">
    <source>
        <dbReference type="ARBA" id="ARBA00022448"/>
    </source>
</evidence>
<dbReference type="RefSeq" id="XP_024744549.1">
    <property type="nucleotide sequence ID" value="XM_024877656.1"/>
</dbReference>
<dbReference type="InterPro" id="IPR020846">
    <property type="entry name" value="MFS_dom"/>
</dbReference>
<name>A0A2J6TXB1_9HELO</name>
<keyword evidence="2" id="KW-0813">Transport</keyword>
<keyword evidence="4 6" id="KW-1133">Transmembrane helix</keyword>
<gene>
    <name evidence="8" type="ORF">K444DRAFT_579355</name>
</gene>
<accession>A0A2J6TXB1</accession>
<dbReference type="EMBL" id="KZ613740">
    <property type="protein sequence ID" value="PMD67645.1"/>
    <property type="molecule type" value="Genomic_DNA"/>
</dbReference>
<evidence type="ECO:0000256" key="5">
    <source>
        <dbReference type="ARBA" id="ARBA00023136"/>
    </source>
</evidence>
<dbReference type="STRING" id="1095630.A0A2J6TXB1"/>